<protein>
    <submittedName>
        <fullName evidence="2">Uncharacterized protein</fullName>
    </submittedName>
</protein>
<dbReference type="Proteomes" id="UP000256964">
    <property type="component" value="Unassembled WGS sequence"/>
</dbReference>
<organism evidence="2 3">
    <name type="scientific">Lentinus brumalis</name>
    <dbReference type="NCBI Taxonomy" id="2498619"/>
    <lineage>
        <taxon>Eukaryota</taxon>
        <taxon>Fungi</taxon>
        <taxon>Dikarya</taxon>
        <taxon>Basidiomycota</taxon>
        <taxon>Agaricomycotina</taxon>
        <taxon>Agaricomycetes</taxon>
        <taxon>Polyporales</taxon>
        <taxon>Polyporaceae</taxon>
        <taxon>Lentinus</taxon>
    </lineage>
</organism>
<feature type="region of interest" description="Disordered" evidence="1">
    <location>
        <begin position="27"/>
        <end position="119"/>
    </location>
</feature>
<dbReference type="STRING" id="139420.A0A371CPF6"/>
<gene>
    <name evidence="2" type="ORF">OH76DRAFT_1561110</name>
</gene>
<dbReference type="AlphaFoldDB" id="A0A371CPF6"/>
<evidence type="ECO:0000313" key="3">
    <source>
        <dbReference type="Proteomes" id="UP000256964"/>
    </source>
</evidence>
<keyword evidence="3" id="KW-1185">Reference proteome</keyword>
<evidence type="ECO:0000256" key="1">
    <source>
        <dbReference type="SAM" id="MobiDB-lite"/>
    </source>
</evidence>
<name>A0A371CPF6_9APHY</name>
<feature type="compositionally biased region" description="Basic and acidic residues" evidence="1">
    <location>
        <begin position="81"/>
        <end position="91"/>
    </location>
</feature>
<feature type="compositionally biased region" description="Basic residues" evidence="1">
    <location>
        <begin position="109"/>
        <end position="119"/>
    </location>
</feature>
<dbReference type="EMBL" id="KZ857491">
    <property type="protein sequence ID" value="RDX42161.1"/>
    <property type="molecule type" value="Genomic_DNA"/>
</dbReference>
<proteinExistence type="predicted"/>
<accession>A0A371CPF6</accession>
<evidence type="ECO:0000313" key="2">
    <source>
        <dbReference type="EMBL" id="RDX42161.1"/>
    </source>
</evidence>
<sequence>MAMVAPGLHERFWHRVALNRIIELEWAVRNNRPWKTSPKKPRRSGSQSKRERTKNGGRRKHKTNSECDAVPEEGEEGEDDASGKENAEVRRSPGKRRMKSEDEETATPPKKRRVAKAEE</sequence>
<reference evidence="2 3" key="1">
    <citation type="journal article" date="2018" name="Biotechnol. Biofuels">
        <title>Integrative visual omics of the white-rot fungus Polyporus brumalis exposes the biotechnological potential of its oxidative enzymes for delignifying raw plant biomass.</title>
        <authorList>
            <person name="Miyauchi S."/>
            <person name="Rancon A."/>
            <person name="Drula E."/>
            <person name="Hage H."/>
            <person name="Chaduli D."/>
            <person name="Favel A."/>
            <person name="Grisel S."/>
            <person name="Henrissat B."/>
            <person name="Herpoel-Gimbert I."/>
            <person name="Ruiz-Duenas F.J."/>
            <person name="Chevret D."/>
            <person name="Hainaut M."/>
            <person name="Lin J."/>
            <person name="Wang M."/>
            <person name="Pangilinan J."/>
            <person name="Lipzen A."/>
            <person name="Lesage-Meessen L."/>
            <person name="Navarro D."/>
            <person name="Riley R."/>
            <person name="Grigoriev I.V."/>
            <person name="Zhou S."/>
            <person name="Raouche S."/>
            <person name="Rosso M.N."/>
        </authorList>
    </citation>
    <scope>NUCLEOTIDE SEQUENCE [LARGE SCALE GENOMIC DNA]</scope>
    <source>
        <strain evidence="2 3">BRFM 1820</strain>
    </source>
</reference>
<feature type="compositionally biased region" description="Acidic residues" evidence="1">
    <location>
        <begin position="69"/>
        <end position="80"/>
    </location>
</feature>